<dbReference type="Gene3D" id="3.30.565.10">
    <property type="entry name" value="Histidine kinase-like ATPase, C-terminal domain"/>
    <property type="match status" value="1"/>
</dbReference>
<dbReference type="Pfam" id="PF07730">
    <property type="entry name" value="HisKA_3"/>
    <property type="match status" value="1"/>
</dbReference>
<keyword evidence="6 13" id="KW-0418">Kinase</keyword>
<evidence type="ECO:0000256" key="9">
    <source>
        <dbReference type="SAM" id="Coils"/>
    </source>
</evidence>
<keyword evidence="10" id="KW-0812">Transmembrane</keyword>
<dbReference type="Proteomes" id="UP000886780">
    <property type="component" value="Unassembled WGS sequence"/>
</dbReference>
<evidence type="ECO:0000256" key="2">
    <source>
        <dbReference type="ARBA" id="ARBA00012438"/>
    </source>
</evidence>
<dbReference type="InterPro" id="IPR011712">
    <property type="entry name" value="Sig_transdc_His_kin_sub3_dim/P"/>
</dbReference>
<dbReference type="SUPFAM" id="SSF55874">
    <property type="entry name" value="ATPase domain of HSP90 chaperone/DNA topoisomerase II/histidine kinase"/>
    <property type="match status" value="1"/>
</dbReference>
<keyword evidence="8" id="KW-0902">Two-component regulatory system</keyword>
<dbReference type="InterPro" id="IPR036890">
    <property type="entry name" value="HATPase_C_sf"/>
</dbReference>
<name>A0A9D1W1V2_9FIRM</name>
<evidence type="ECO:0000256" key="3">
    <source>
        <dbReference type="ARBA" id="ARBA00022553"/>
    </source>
</evidence>
<evidence type="ECO:0000256" key="4">
    <source>
        <dbReference type="ARBA" id="ARBA00022679"/>
    </source>
</evidence>
<evidence type="ECO:0000259" key="12">
    <source>
        <dbReference type="Pfam" id="PF07730"/>
    </source>
</evidence>
<evidence type="ECO:0000313" key="13">
    <source>
        <dbReference type="EMBL" id="HIX51261.1"/>
    </source>
</evidence>
<dbReference type="InterPro" id="IPR003594">
    <property type="entry name" value="HATPase_dom"/>
</dbReference>
<keyword evidence="5" id="KW-0547">Nucleotide-binding</keyword>
<evidence type="ECO:0000259" key="11">
    <source>
        <dbReference type="Pfam" id="PF02518"/>
    </source>
</evidence>
<dbReference type="Gene3D" id="1.20.5.1930">
    <property type="match status" value="1"/>
</dbReference>
<keyword evidence="10" id="KW-0472">Membrane</keyword>
<dbReference type="PANTHER" id="PTHR24421:SF10">
    <property type="entry name" value="NITRATE_NITRITE SENSOR PROTEIN NARQ"/>
    <property type="match status" value="1"/>
</dbReference>
<keyword evidence="3" id="KW-0597">Phosphoprotein</keyword>
<keyword evidence="9" id="KW-0175">Coiled coil</keyword>
<comment type="caution">
    <text evidence="13">The sequence shown here is derived from an EMBL/GenBank/DDBJ whole genome shotgun (WGS) entry which is preliminary data.</text>
</comment>
<keyword evidence="7" id="KW-0067">ATP-binding</keyword>
<dbReference type="EC" id="2.7.13.3" evidence="2"/>
<accession>A0A9D1W1V2</accession>
<feature type="coiled-coil region" evidence="9">
    <location>
        <begin position="38"/>
        <end position="83"/>
    </location>
</feature>
<feature type="transmembrane region" description="Helical" evidence="10">
    <location>
        <begin position="12"/>
        <end position="35"/>
    </location>
</feature>
<reference evidence="13" key="1">
    <citation type="journal article" date="2021" name="PeerJ">
        <title>Extensive microbial diversity within the chicken gut microbiome revealed by metagenomics and culture.</title>
        <authorList>
            <person name="Gilroy R."/>
            <person name="Ravi A."/>
            <person name="Getino M."/>
            <person name="Pursley I."/>
            <person name="Horton D.L."/>
            <person name="Alikhan N.F."/>
            <person name="Baker D."/>
            <person name="Gharbi K."/>
            <person name="Hall N."/>
            <person name="Watson M."/>
            <person name="Adriaenssens E.M."/>
            <person name="Foster-Nyarko E."/>
            <person name="Jarju S."/>
            <person name="Secka A."/>
            <person name="Antonio M."/>
            <person name="Oren A."/>
            <person name="Chaudhuri R.R."/>
            <person name="La Ragione R."/>
            <person name="Hildebrand F."/>
            <person name="Pallen M.J."/>
        </authorList>
    </citation>
    <scope>NUCLEOTIDE SEQUENCE</scope>
    <source>
        <strain evidence="13">ChiGjej4B4-12881</strain>
    </source>
</reference>
<evidence type="ECO:0000256" key="8">
    <source>
        <dbReference type="ARBA" id="ARBA00023012"/>
    </source>
</evidence>
<keyword evidence="10" id="KW-1133">Transmembrane helix</keyword>
<dbReference type="Pfam" id="PF02518">
    <property type="entry name" value="HATPase_c"/>
    <property type="match status" value="1"/>
</dbReference>
<comment type="catalytic activity">
    <reaction evidence="1">
        <text>ATP + protein L-histidine = ADP + protein N-phospho-L-histidine.</text>
        <dbReference type="EC" id="2.7.13.3"/>
    </reaction>
</comment>
<reference evidence="13" key="2">
    <citation type="submission" date="2021-04" db="EMBL/GenBank/DDBJ databases">
        <authorList>
            <person name="Gilroy R."/>
        </authorList>
    </citation>
    <scope>NUCLEOTIDE SEQUENCE</scope>
    <source>
        <strain evidence="13">ChiGjej4B4-12881</strain>
    </source>
</reference>
<organism evidence="13 14">
    <name type="scientific">Candidatus Lachnoclostridium stercoripullorum</name>
    <dbReference type="NCBI Taxonomy" id="2838635"/>
    <lineage>
        <taxon>Bacteria</taxon>
        <taxon>Bacillati</taxon>
        <taxon>Bacillota</taxon>
        <taxon>Clostridia</taxon>
        <taxon>Lachnospirales</taxon>
        <taxon>Lachnospiraceae</taxon>
    </lineage>
</organism>
<protein>
    <recommendedName>
        <fullName evidence="2">histidine kinase</fullName>
        <ecNumber evidence="2">2.7.13.3</ecNumber>
    </recommendedName>
</protein>
<evidence type="ECO:0000256" key="7">
    <source>
        <dbReference type="ARBA" id="ARBA00022840"/>
    </source>
</evidence>
<feature type="domain" description="Histidine kinase/HSP90-like ATPase" evidence="11">
    <location>
        <begin position="188"/>
        <end position="271"/>
    </location>
</feature>
<sequence>MEYFQSRPRGIFLGIKNMLVSLNMFVFMVYMVLLVREQMSEKERILSLNQELNRANAQLQEANHQLEEYAKEAEKMVETRERNRLAREIHDTLGHALTGIITGIEACTVLMDVAPEAAKTQLKAIGDVARQGMTDVRRSVKALRPDMLERFDLAQAIENTVEEMRQAANVDIAYCCSTDLNCFSDDEEEIIYRIVQESITNSIRHGKAKHIQVEISRKYNMLRVFIRDDGTGCKSIKKGFGLSHMEERLGMLHGSLRCSGDDGFKVEAQIPVRWGTEEKND</sequence>
<dbReference type="EMBL" id="DXEU01000009">
    <property type="protein sequence ID" value="HIX51261.1"/>
    <property type="molecule type" value="Genomic_DNA"/>
</dbReference>
<feature type="domain" description="Signal transduction histidine kinase subgroup 3 dimerisation and phosphoacceptor" evidence="12">
    <location>
        <begin position="81"/>
        <end position="146"/>
    </location>
</feature>
<dbReference type="GO" id="GO:0016020">
    <property type="term" value="C:membrane"/>
    <property type="evidence" value="ECO:0007669"/>
    <property type="project" value="InterPro"/>
</dbReference>
<dbReference type="PANTHER" id="PTHR24421">
    <property type="entry name" value="NITRATE/NITRITE SENSOR PROTEIN NARX-RELATED"/>
    <property type="match status" value="1"/>
</dbReference>
<dbReference type="GO" id="GO:0005524">
    <property type="term" value="F:ATP binding"/>
    <property type="evidence" value="ECO:0007669"/>
    <property type="project" value="UniProtKB-KW"/>
</dbReference>
<gene>
    <name evidence="13" type="ORF">IAA28_00470</name>
</gene>
<evidence type="ECO:0000256" key="10">
    <source>
        <dbReference type="SAM" id="Phobius"/>
    </source>
</evidence>
<evidence type="ECO:0000256" key="5">
    <source>
        <dbReference type="ARBA" id="ARBA00022741"/>
    </source>
</evidence>
<dbReference type="GO" id="GO:0046983">
    <property type="term" value="F:protein dimerization activity"/>
    <property type="evidence" value="ECO:0007669"/>
    <property type="project" value="InterPro"/>
</dbReference>
<dbReference type="CDD" id="cd16917">
    <property type="entry name" value="HATPase_UhpB-NarQ-NarX-like"/>
    <property type="match status" value="1"/>
</dbReference>
<dbReference type="GO" id="GO:0000155">
    <property type="term" value="F:phosphorelay sensor kinase activity"/>
    <property type="evidence" value="ECO:0007669"/>
    <property type="project" value="InterPro"/>
</dbReference>
<evidence type="ECO:0000256" key="1">
    <source>
        <dbReference type="ARBA" id="ARBA00000085"/>
    </source>
</evidence>
<evidence type="ECO:0000313" key="14">
    <source>
        <dbReference type="Proteomes" id="UP000886780"/>
    </source>
</evidence>
<evidence type="ECO:0000256" key="6">
    <source>
        <dbReference type="ARBA" id="ARBA00022777"/>
    </source>
</evidence>
<keyword evidence="4" id="KW-0808">Transferase</keyword>
<proteinExistence type="predicted"/>
<dbReference type="AlphaFoldDB" id="A0A9D1W1V2"/>
<dbReference type="InterPro" id="IPR050482">
    <property type="entry name" value="Sensor_HK_TwoCompSys"/>
</dbReference>